<comment type="subcellular location">
    <subcellularLocation>
        <location evidence="1">Mitochondrion outer membrane</location>
        <topology evidence="1">Multi-pass membrane protein</topology>
    </subcellularLocation>
</comment>
<feature type="compositionally biased region" description="Acidic residues" evidence="12">
    <location>
        <begin position="457"/>
        <end position="467"/>
    </location>
</feature>
<evidence type="ECO:0000256" key="7">
    <source>
        <dbReference type="ARBA" id="ARBA00023054"/>
    </source>
</evidence>
<feature type="domain" description="Dynamin-type G" evidence="14">
    <location>
        <begin position="233"/>
        <end position="506"/>
    </location>
</feature>
<dbReference type="PANTHER" id="PTHR10465:SF0">
    <property type="entry name" value="SARCALUMENIN"/>
    <property type="match status" value="1"/>
</dbReference>
<evidence type="ECO:0000256" key="10">
    <source>
        <dbReference type="ARBA" id="ARBA00023136"/>
    </source>
</evidence>
<evidence type="ECO:0000256" key="13">
    <source>
        <dbReference type="SAM" id="Phobius"/>
    </source>
</evidence>
<dbReference type="AlphaFoldDB" id="A0A1E3QDC9"/>
<comment type="catalytic activity">
    <reaction evidence="11">
        <text>GTP + H2O = GDP + phosphate + H(+)</text>
        <dbReference type="Rhea" id="RHEA:19669"/>
        <dbReference type="ChEBI" id="CHEBI:15377"/>
        <dbReference type="ChEBI" id="CHEBI:15378"/>
        <dbReference type="ChEBI" id="CHEBI:37565"/>
        <dbReference type="ChEBI" id="CHEBI:43474"/>
        <dbReference type="ChEBI" id="CHEBI:58189"/>
    </reaction>
</comment>
<dbReference type="InterPro" id="IPR045063">
    <property type="entry name" value="Dynamin_N"/>
</dbReference>
<evidence type="ECO:0000256" key="4">
    <source>
        <dbReference type="ARBA" id="ARBA00022787"/>
    </source>
</evidence>
<keyword evidence="8" id="KW-0496">Mitochondrion</keyword>
<evidence type="ECO:0000256" key="2">
    <source>
        <dbReference type="ARBA" id="ARBA00022692"/>
    </source>
</evidence>
<evidence type="ECO:0000256" key="11">
    <source>
        <dbReference type="ARBA" id="ARBA00048548"/>
    </source>
</evidence>
<dbReference type="InterPro" id="IPR027094">
    <property type="entry name" value="Mitofusin_fam"/>
</dbReference>
<keyword evidence="3" id="KW-0547">Nucleotide-binding</keyword>
<dbReference type="GO" id="GO:0005525">
    <property type="term" value="F:GTP binding"/>
    <property type="evidence" value="ECO:0007669"/>
    <property type="project" value="UniProtKB-KW"/>
</dbReference>
<proteinExistence type="predicted"/>
<keyword evidence="16" id="KW-1185">Reference proteome</keyword>
<dbReference type="InterPro" id="IPR030381">
    <property type="entry name" value="G_DYNAMIN_dom"/>
</dbReference>
<dbReference type="GO" id="GO:0005741">
    <property type="term" value="C:mitochondrial outer membrane"/>
    <property type="evidence" value="ECO:0007669"/>
    <property type="project" value="UniProtKB-SubCell"/>
</dbReference>
<dbReference type="EMBL" id="KV454290">
    <property type="protein sequence ID" value="ODQ75715.1"/>
    <property type="molecule type" value="Genomic_DNA"/>
</dbReference>
<dbReference type="STRING" id="675824.A0A1E3QDC9"/>
<evidence type="ECO:0000313" key="15">
    <source>
        <dbReference type="EMBL" id="ODQ75715.1"/>
    </source>
</evidence>
<evidence type="ECO:0000256" key="3">
    <source>
        <dbReference type="ARBA" id="ARBA00022741"/>
    </source>
</evidence>
<organism evidence="15 16">
    <name type="scientific">Lipomyces starkeyi NRRL Y-11557</name>
    <dbReference type="NCBI Taxonomy" id="675824"/>
    <lineage>
        <taxon>Eukaryota</taxon>
        <taxon>Fungi</taxon>
        <taxon>Dikarya</taxon>
        <taxon>Ascomycota</taxon>
        <taxon>Saccharomycotina</taxon>
        <taxon>Lipomycetes</taxon>
        <taxon>Lipomycetales</taxon>
        <taxon>Lipomycetaceae</taxon>
        <taxon>Lipomyces</taxon>
    </lineage>
</organism>
<gene>
    <name evidence="15" type="ORF">LIPSTDRAFT_68324</name>
</gene>
<keyword evidence="10 13" id="KW-0472">Membrane</keyword>
<dbReference type="GO" id="GO:1990627">
    <property type="term" value="P:mitochondrial inner membrane fusion"/>
    <property type="evidence" value="ECO:0007669"/>
    <property type="project" value="EnsemblFungi"/>
</dbReference>
<dbReference type="Proteomes" id="UP000094385">
    <property type="component" value="Unassembled WGS sequence"/>
</dbReference>
<dbReference type="GO" id="GO:1990626">
    <property type="term" value="P:mitochondrial outer membrane fusion"/>
    <property type="evidence" value="ECO:0007669"/>
    <property type="project" value="EnsemblFungi"/>
</dbReference>
<dbReference type="Gene3D" id="3.40.50.300">
    <property type="entry name" value="P-loop containing nucleotide triphosphate hydrolases"/>
    <property type="match status" value="1"/>
</dbReference>
<evidence type="ECO:0000256" key="9">
    <source>
        <dbReference type="ARBA" id="ARBA00023134"/>
    </source>
</evidence>
<keyword evidence="7" id="KW-0175">Coiled coil</keyword>
<dbReference type="FunFam" id="3.40.50.300:FF:000638">
    <property type="entry name" value="Transmembrane GTPase Fzo1, putative"/>
    <property type="match status" value="1"/>
</dbReference>
<accession>A0A1E3QDC9</accession>
<evidence type="ECO:0000256" key="6">
    <source>
        <dbReference type="ARBA" id="ARBA00022989"/>
    </source>
</evidence>
<dbReference type="PROSITE" id="PS51718">
    <property type="entry name" value="G_DYNAMIN_2"/>
    <property type="match status" value="1"/>
</dbReference>
<keyword evidence="6 13" id="KW-1133">Transmembrane helix</keyword>
<name>A0A1E3QDC9_LIPST</name>
<dbReference type="GO" id="GO:0160189">
    <property type="term" value="C:peroxisomal-mitochondrial contact site"/>
    <property type="evidence" value="ECO:0007669"/>
    <property type="project" value="EnsemblFungi"/>
</dbReference>
<feature type="region of interest" description="Disordered" evidence="12">
    <location>
        <begin position="1"/>
        <end position="20"/>
    </location>
</feature>
<dbReference type="GO" id="GO:0005777">
    <property type="term" value="C:peroxisome"/>
    <property type="evidence" value="ECO:0007669"/>
    <property type="project" value="EnsemblFungi"/>
</dbReference>
<evidence type="ECO:0000256" key="1">
    <source>
        <dbReference type="ARBA" id="ARBA00004374"/>
    </source>
</evidence>
<keyword evidence="5" id="KW-0378">Hydrolase</keyword>
<dbReference type="OrthoDB" id="9984778at2759"/>
<dbReference type="Pfam" id="PF00350">
    <property type="entry name" value="Dynamin_N"/>
    <property type="match status" value="1"/>
</dbReference>
<evidence type="ECO:0000259" key="14">
    <source>
        <dbReference type="PROSITE" id="PS51718"/>
    </source>
</evidence>
<evidence type="ECO:0000313" key="16">
    <source>
        <dbReference type="Proteomes" id="UP000094385"/>
    </source>
</evidence>
<protein>
    <recommendedName>
        <fullName evidence="14">Dynamin-type G domain-containing protein</fullName>
    </recommendedName>
</protein>
<evidence type="ECO:0000256" key="8">
    <source>
        <dbReference type="ARBA" id="ARBA00023128"/>
    </source>
</evidence>
<dbReference type="SUPFAM" id="SSF52540">
    <property type="entry name" value="P-loop containing nucleoside triphosphate hydrolases"/>
    <property type="match status" value="1"/>
</dbReference>
<keyword evidence="4" id="KW-1000">Mitochondrion outer membrane</keyword>
<dbReference type="GO" id="GO:0003924">
    <property type="term" value="F:GTPase activity"/>
    <property type="evidence" value="ECO:0007669"/>
    <property type="project" value="EnsemblFungi"/>
</dbReference>
<dbReference type="PANTHER" id="PTHR10465">
    <property type="entry name" value="TRANSMEMBRANE GTPASE FZO1"/>
    <property type="match status" value="1"/>
</dbReference>
<dbReference type="GO" id="GO:0048312">
    <property type="term" value="P:intracellular distribution of mitochondria"/>
    <property type="evidence" value="ECO:0007669"/>
    <property type="project" value="EnsemblFungi"/>
</dbReference>
<evidence type="ECO:0000256" key="12">
    <source>
        <dbReference type="SAM" id="MobiDB-lite"/>
    </source>
</evidence>
<dbReference type="InterPro" id="IPR027417">
    <property type="entry name" value="P-loop_NTPase"/>
</dbReference>
<reference evidence="15 16" key="1">
    <citation type="journal article" date="2016" name="Proc. Natl. Acad. Sci. U.S.A.">
        <title>Comparative genomics of biotechnologically important yeasts.</title>
        <authorList>
            <person name="Riley R."/>
            <person name="Haridas S."/>
            <person name="Wolfe K.H."/>
            <person name="Lopes M.R."/>
            <person name="Hittinger C.T."/>
            <person name="Goeker M."/>
            <person name="Salamov A.A."/>
            <person name="Wisecaver J.H."/>
            <person name="Long T.M."/>
            <person name="Calvey C.H."/>
            <person name="Aerts A.L."/>
            <person name="Barry K.W."/>
            <person name="Choi C."/>
            <person name="Clum A."/>
            <person name="Coughlan A.Y."/>
            <person name="Deshpande S."/>
            <person name="Douglass A.P."/>
            <person name="Hanson S.J."/>
            <person name="Klenk H.-P."/>
            <person name="LaButti K.M."/>
            <person name="Lapidus A."/>
            <person name="Lindquist E.A."/>
            <person name="Lipzen A.M."/>
            <person name="Meier-Kolthoff J.P."/>
            <person name="Ohm R.A."/>
            <person name="Otillar R.P."/>
            <person name="Pangilinan J.L."/>
            <person name="Peng Y."/>
            <person name="Rokas A."/>
            <person name="Rosa C.A."/>
            <person name="Scheuner C."/>
            <person name="Sibirny A.A."/>
            <person name="Slot J.C."/>
            <person name="Stielow J.B."/>
            <person name="Sun H."/>
            <person name="Kurtzman C.P."/>
            <person name="Blackwell M."/>
            <person name="Grigoriev I.V."/>
            <person name="Jeffries T.W."/>
        </authorList>
    </citation>
    <scope>NUCLEOTIDE SEQUENCE [LARGE SCALE GENOMIC DNA]</scope>
    <source>
        <strain evidence="15 16">NRRL Y-11557</strain>
    </source>
</reference>
<sequence>MSSSYFDIDDLPGPSNRRSTNREVYISAHDSGYGASVYSEEKPERPALVSSNTMPLTSIPGSMLSSGSEDTVQRLLQYQVQQLHYNENRSALGRAISTVMNMLKELQSVNREWPAQYPAFRSVNAPVNSSNIPTLLSSDRPAQLRRVATDLSFPSSNQDKATLVSLSPSSEVPRLMSSQLSHEFNVLKLDLKLGAVSPAELVRSLEKSAIASLLDGKISQALKHLLSLRERIEDTSSKVLVTGDLNAGKSTFCNALLRRNVLPEDQQPCTNVFCEVLDAQINNGVEEVHAIPHGSTYNRQDERTYDVFPLSQLERLAVSPEIYMLLKIYIEDKRRPEQSLLRNGVVDIALIDAPGLNMDSMQTTAVFARQEEIDVVVFVVSAENHFTLSAKEFIWNAAHEKAFIFIVVNRFDNIRDKNRCSRLILEQVAKLSPRTYNDSDDLVHFVSSNKVPKSYPDDGDDGDDNEDNGNGGTNNNDDDGALDFENLERCLRNFVLEKRAISKLAPAKTYLLNVLGDLEALASYNEQLSQNEVQRLKDELAHITPVYESSLQNSVKISEEVDSNIEKLVTSVYEHTRYRLENVIAEIGKKTYVEYPGIFSIYSYAADTRDAMLHSIQQSVVECEEFARKRTTSGFLVLQNLGLQHFQGTAYYTEKIFNNGLMFSRRKDLLARGSVSAPIEFADYIDLDQKQKISGLGMSITLATAAGTGAFGLPSTVASGIVKASSIVGLRNLRKWIVPALGLVLVCGAVYLISDIPNVVPRKLAKKLKRELESVDYIHTNSDRISGECRKVLKYPAEDLRSAFQQLLDDKASQKNERTRQMSQAKESLRYFSRLYEDSRCNWGMISELDLEGVITGGSTDV</sequence>
<dbReference type="GO" id="GO:0160190">
    <property type="term" value="F:peroxisome-mitochondrion membrane tether activity"/>
    <property type="evidence" value="ECO:0007669"/>
    <property type="project" value="EnsemblFungi"/>
</dbReference>
<keyword evidence="9" id="KW-0342">GTP-binding</keyword>
<keyword evidence="2 13" id="KW-0812">Transmembrane</keyword>
<feature type="region of interest" description="Disordered" evidence="12">
    <location>
        <begin position="449"/>
        <end position="480"/>
    </location>
</feature>
<evidence type="ECO:0000256" key="5">
    <source>
        <dbReference type="ARBA" id="ARBA00022801"/>
    </source>
</evidence>
<feature type="transmembrane region" description="Helical" evidence="13">
    <location>
        <begin position="736"/>
        <end position="760"/>
    </location>
</feature>